<dbReference type="Proteomes" id="UP001302494">
    <property type="component" value="Chromosome"/>
</dbReference>
<gene>
    <name evidence="3" type="ORF">PQG83_19100</name>
</gene>
<dbReference type="SUPFAM" id="SSF51735">
    <property type="entry name" value="NAD(P)-binding Rossmann-fold domains"/>
    <property type="match status" value="1"/>
</dbReference>
<dbReference type="PANTHER" id="PTHR43669">
    <property type="entry name" value="5-KETO-D-GLUCONATE 5-REDUCTASE"/>
    <property type="match status" value="1"/>
</dbReference>
<evidence type="ECO:0000256" key="2">
    <source>
        <dbReference type="ARBA" id="ARBA00023002"/>
    </source>
</evidence>
<reference evidence="3 4" key="1">
    <citation type="submission" date="2023-01" db="EMBL/GenBank/DDBJ databases">
        <title>Cultivation and genomic characterization of new, ubiquitous marine nitrite-oxidizing bacteria from the Nitrospirales.</title>
        <authorList>
            <person name="Mueller A.J."/>
            <person name="Daebeler A."/>
            <person name="Herbold C.W."/>
            <person name="Kirkegaard R.H."/>
            <person name="Daims H."/>
        </authorList>
    </citation>
    <scope>NUCLEOTIDE SEQUENCE [LARGE SCALE GENOMIC DNA]</scope>
    <source>
        <strain evidence="3 4">DK</strain>
    </source>
</reference>
<dbReference type="EMBL" id="CP116968">
    <property type="protein sequence ID" value="WNM61826.1"/>
    <property type="molecule type" value="Genomic_DNA"/>
</dbReference>
<organism evidence="3 4">
    <name type="scientific">Candidatus Nitrospira neomarina</name>
    <dbReference type="NCBI Taxonomy" id="3020899"/>
    <lineage>
        <taxon>Bacteria</taxon>
        <taxon>Pseudomonadati</taxon>
        <taxon>Nitrospirota</taxon>
        <taxon>Nitrospiria</taxon>
        <taxon>Nitrospirales</taxon>
        <taxon>Nitrospiraceae</taxon>
        <taxon>Nitrospira</taxon>
    </lineage>
</organism>
<evidence type="ECO:0000313" key="3">
    <source>
        <dbReference type="EMBL" id="WNM61826.1"/>
    </source>
</evidence>
<dbReference type="KEGG" id="nneo:PQG83_19100"/>
<sequence>MGDIHSLQGQVALVTGGGVGIGRAIAQAFVGQQAGVAICGRRVEELERTAADLIQAGGEVLSVLCDVTQRVDVERTMKRVIQNFVGWTFLLITQEHQVKRRSMIRMSPSGRIFFR</sequence>
<keyword evidence="2" id="KW-0560">Oxidoreductase</keyword>
<keyword evidence="4" id="KW-1185">Reference proteome</keyword>
<dbReference type="Gene3D" id="3.40.50.720">
    <property type="entry name" value="NAD(P)-binding Rossmann-like Domain"/>
    <property type="match status" value="1"/>
</dbReference>
<dbReference type="PANTHER" id="PTHR43669:SF3">
    <property type="entry name" value="ALCOHOL DEHYDROGENASE, PUTATIVE (AFU_ORTHOLOGUE AFUA_3G03445)-RELATED"/>
    <property type="match status" value="1"/>
</dbReference>
<dbReference type="GO" id="GO:0016491">
    <property type="term" value="F:oxidoreductase activity"/>
    <property type="evidence" value="ECO:0007669"/>
    <property type="project" value="UniProtKB-KW"/>
</dbReference>
<dbReference type="Pfam" id="PF00106">
    <property type="entry name" value="adh_short"/>
    <property type="match status" value="1"/>
</dbReference>
<evidence type="ECO:0000256" key="1">
    <source>
        <dbReference type="ARBA" id="ARBA00006484"/>
    </source>
</evidence>
<comment type="similarity">
    <text evidence="1">Belongs to the short-chain dehydrogenases/reductases (SDR) family.</text>
</comment>
<dbReference type="InterPro" id="IPR002347">
    <property type="entry name" value="SDR_fam"/>
</dbReference>
<dbReference type="AlphaFoldDB" id="A0AA96GQQ4"/>
<evidence type="ECO:0000313" key="4">
    <source>
        <dbReference type="Proteomes" id="UP001302494"/>
    </source>
</evidence>
<dbReference type="InterPro" id="IPR036291">
    <property type="entry name" value="NAD(P)-bd_dom_sf"/>
</dbReference>
<accession>A0AA96GQQ4</accession>
<protein>
    <submittedName>
        <fullName evidence="3">SDR family NAD(P)-dependent oxidoreductase</fullName>
    </submittedName>
</protein>
<name>A0AA96GQQ4_9BACT</name>
<proteinExistence type="inferred from homology"/>